<dbReference type="PANTHER" id="PTHR43369:SF2">
    <property type="entry name" value="PHOSPHORIBOSYLGLYCINAMIDE FORMYLTRANSFERASE"/>
    <property type="match status" value="1"/>
</dbReference>
<dbReference type="InterPro" id="IPR036477">
    <property type="entry name" value="Formyl_transf_N_sf"/>
</dbReference>
<dbReference type="GO" id="GO:0005829">
    <property type="term" value="C:cytosol"/>
    <property type="evidence" value="ECO:0007669"/>
    <property type="project" value="TreeGrafter"/>
</dbReference>
<gene>
    <name evidence="6" type="primary">purN</name>
    <name evidence="8" type="ORF">EV03_2130</name>
</gene>
<feature type="active site" description="Proton donor" evidence="6">
    <location>
        <position position="144"/>
    </location>
</feature>
<protein>
    <recommendedName>
        <fullName evidence="6">Phosphoribosylglycinamide formyltransferase</fullName>
        <ecNumber evidence="6">2.1.2.2</ecNumber>
    </recommendedName>
    <alternativeName>
        <fullName evidence="6">5'-phosphoribosylglycinamide transformylase</fullName>
    </alternativeName>
    <alternativeName>
        <fullName evidence="6">GAR transformylase</fullName>
        <shortName evidence="6">GART</shortName>
    </alternativeName>
</protein>
<evidence type="ECO:0000256" key="1">
    <source>
        <dbReference type="ARBA" id="ARBA00005054"/>
    </source>
</evidence>
<keyword evidence="3 6" id="KW-0658">Purine biosynthesis</keyword>
<dbReference type="InterPro" id="IPR001555">
    <property type="entry name" value="GART_AS"/>
</dbReference>
<dbReference type="NCBIfam" id="TIGR00639">
    <property type="entry name" value="PurN"/>
    <property type="match status" value="1"/>
</dbReference>
<reference evidence="9" key="1">
    <citation type="journal article" date="2014" name="Sci. Data">
        <title>Genomes of diverse isolates of the marine cyanobacterium Prochlorococcus.</title>
        <authorList>
            <person name="Biller S."/>
            <person name="Berube P."/>
            <person name="Thompson J."/>
            <person name="Kelly L."/>
            <person name="Roggensack S."/>
            <person name="Awad L."/>
            <person name="Roache-Johnson K."/>
            <person name="Ding H."/>
            <person name="Giovannoni S.J."/>
            <person name="Moore L.R."/>
            <person name="Chisholm S.W."/>
        </authorList>
    </citation>
    <scope>NUCLEOTIDE SEQUENCE [LARGE SCALE GENOMIC DNA]</scope>
    <source>
        <strain evidence="9">PAC1</strain>
    </source>
</reference>
<comment type="function">
    <text evidence="6">Catalyzes the transfer of a formyl group from 10-formyltetrahydrofolate to 5-phospho-ribosyl-glycinamide (GAR), producing 5-phospho-ribosyl-N-formylglycinamide (FGAR) and tetrahydrofolate.</text>
</comment>
<organism evidence="8 9">
    <name type="scientific">Prochlorococcus marinus str. PAC1</name>
    <dbReference type="NCBI Taxonomy" id="59924"/>
    <lineage>
        <taxon>Bacteria</taxon>
        <taxon>Bacillati</taxon>
        <taxon>Cyanobacteriota</taxon>
        <taxon>Cyanophyceae</taxon>
        <taxon>Synechococcales</taxon>
        <taxon>Prochlorococcaceae</taxon>
        <taxon>Prochlorococcus</taxon>
    </lineage>
</organism>
<feature type="site" description="Raises pKa of active site His" evidence="6">
    <location>
        <position position="180"/>
    </location>
</feature>
<dbReference type="EC" id="2.1.2.2" evidence="6"/>
<dbReference type="CDD" id="cd08645">
    <property type="entry name" value="FMT_core_GART"/>
    <property type="match status" value="1"/>
</dbReference>
<evidence type="ECO:0000256" key="4">
    <source>
        <dbReference type="ARBA" id="ARBA00038440"/>
    </source>
</evidence>
<dbReference type="GO" id="GO:0006189">
    <property type="term" value="P:'de novo' IMP biosynthetic process"/>
    <property type="evidence" value="ECO:0007669"/>
    <property type="project" value="UniProtKB-UniRule"/>
</dbReference>
<comment type="catalytic activity">
    <reaction evidence="5 6">
        <text>N(1)-(5-phospho-beta-D-ribosyl)glycinamide + (6R)-10-formyltetrahydrofolate = N(2)-formyl-N(1)-(5-phospho-beta-D-ribosyl)glycinamide + (6S)-5,6,7,8-tetrahydrofolate + H(+)</text>
        <dbReference type="Rhea" id="RHEA:15053"/>
        <dbReference type="ChEBI" id="CHEBI:15378"/>
        <dbReference type="ChEBI" id="CHEBI:57453"/>
        <dbReference type="ChEBI" id="CHEBI:143788"/>
        <dbReference type="ChEBI" id="CHEBI:147286"/>
        <dbReference type="ChEBI" id="CHEBI:195366"/>
        <dbReference type="EC" id="2.1.2.2"/>
    </reaction>
</comment>
<dbReference type="GO" id="GO:0004644">
    <property type="term" value="F:phosphoribosylglycinamide formyltransferase activity"/>
    <property type="evidence" value="ECO:0007669"/>
    <property type="project" value="UniProtKB-UniRule"/>
</dbReference>
<dbReference type="RefSeq" id="WP_036907915.1">
    <property type="nucleotide sequence ID" value="NZ_CP138967.1"/>
</dbReference>
<dbReference type="InterPro" id="IPR004607">
    <property type="entry name" value="GART"/>
</dbReference>
<dbReference type="EMBL" id="JNAX01000015">
    <property type="protein sequence ID" value="KGG19744.1"/>
    <property type="molecule type" value="Genomic_DNA"/>
</dbReference>
<dbReference type="HAMAP" id="MF_01930">
    <property type="entry name" value="PurN"/>
    <property type="match status" value="1"/>
</dbReference>
<keyword evidence="2 6" id="KW-0808">Transferase</keyword>
<evidence type="ECO:0000259" key="7">
    <source>
        <dbReference type="Pfam" id="PF00551"/>
    </source>
</evidence>
<evidence type="ECO:0000256" key="2">
    <source>
        <dbReference type="ARBA" id="ARBA00022679"/>
    </source>
</evidence>
<evidence type="ECO:0000313" key="9">
    <source>
        <dbReference type="Proteomes" id="UP000030392"/>
    </source>
</evidence>
<name>A0A0A2C518_PROMR</name>
<dbReference type="Gene3D" id="3.40.50.170">
    <property type="entry name" value="Formyl transferase, N-terminal domain"/>
    <property type="match status" value="1"/>
</dbReference>
<comment type="similarity">
    <text evidence="4 6">Belongs to the GART family.</text>
</comment>
<dbReference type="InterPro" id="IPR002376">
    <property type="entry name" value="Formyl_transf_N"/>
</dbReference>
<dbReference type="UniPathway" id="UPA00074">
    <property type="reaction ID" value="UER00126"/>
</dbReference>
<dbReference type="AlphaFoldDB" id="A0A0A2C518"/>
<evidence type="ECO:0000256" key="6">
    <source>
        <dbReference type="HAMAP-Rule" id="MF_01930"/>
    </source>
</evidence>
<accession>A0A0A2C518</accession>
<feature type="binding site" evidence="6">
    <location>
        <position position="142"/>
    </location>
    <ligand>
        <name>(6R)-10-formyltetrahydrofolate</name>
        <dbReference type="ChEBI" id="CHEBI:195366"/>
    </ligand>
</feature>
<evidence type="ECO:0000313" key="8">
    <source>
        <dbReference type="EMBL" id="KGG19744.1"/>
    </source>
</evidence>
<feature type="domain" description="Formyl transferase N-terminal" evidence="7">
    <location>
        <begin position="40"/>
        <end position="217"/>
    </location>
</feature>
<feature type="binding site" evidence="6">
    <location>
        <position position="100"/>
    </location>
    <ligand>
        <name>(6R)-10-formyltetrahydrofolate</name>
        <dbReference type="ChEBI" id="CHEBI:195366"/>
    </ligand>
</feature>
<comment type="pathway">
    <text evidence="1 6">Purine metabolism; IMP biosynthesis via de novo pathway; N(2)-formyl-N(1)-(5-phospho-D-ribosyl)glycinamide from N(1)-(5-phospho-D-ribosyl)glycinamide (10-formyl THF route): step 1/1.</text>
</comment>
<feature type="binding site" evidence="6">
    <location>
        <begin position="125"/>
        <end position="128"/>
    </location>
    <ligand>
        <name>(6R)-10-formyltetrahydrofolate</name>
        <dbReference type="ChEBI" id="CHEBI:195366"/>
    </ligand>
</feature>
<feature type="binding site" evidence="6">
    <location>
        <begin position="47"/>
        <end position="49"/>
    </location>
    <ligand>
        <name>N(1)-(5-phospho-beta-D-ribosyl)glycinamide</name>
        <dbReference type="ChEBI" id="CHEBI:143788"/>
    </ligand>
</feature>
<evidence type="ECO:0000256" key="3">
    <source>
        <dbReference type="ARBA" id="ARBA00022755"/>
    </source>
</evidence>
<dbReference type="PANTHER" id="PTHR43369">
    <property type="entry name" value="PHOSPHORIBOSYLGLYCINAMIDE FORMYLTRANSFERASE"/>
    <property type="match status" value="1"/>
</dbReference>
<evidence type="ECO:0000256" key="5">
    <source>
        <dbReference type="ARBA" id="ARBA00047664"/>
    </source>
</evidence>
<comment type="caution">
    <text evidence="8">The sequence shown here is derived from an EMBL/GenBank/DDBJ whole genome shotgun (WGS) entry which is preliminary data.</text>
</comment>
<sequence length="232" mass="26015">MNQDNKEYCESNLFNGLNGHSLISPIESVSNLVEPKIRLGILASGNGSNFEFIIKSIQNNELNAEVSILIVNNPSCLAIEKAIKYDIPYVIINHRDCNSRLEHDKLVMNKLEELSVELVVMAGWMRIVGEEIINKFNNRLINIHPSLLPSFKGIDAIQQAMDKRVTITGCTVHYVQKEVDSGSIIIQAAVPLKEKDSIETLKKRIQDMEHIILPLAIAKVAIGIRTSFKDKK</sequence>
<dbReference type="Proteomes" id="UP000030392">
    <property type="component" value="Unassembled WGS sequence"/>
</dbReference>
<dbReference type="Pfam" id="PF00551">
    <property type="entry name" value="Formyl_trans_N"/>
    <property type="match status" value="1"/>
</dbReference>
<proteinExistence type="inferred from homology"/>
<dbReference type="PROSITE" id="PS00373">
    <property type="entry name" value="GART"/>
    <property type="match status" value="1"/>
</dbReference>
<dbReference type="SUPFAM" id="SSF53328">
    <property type="entry name" value="Formyltransferase"/>
    <property type="match status" value="1"/>
</dbReference>